<proteinExistence type="predicted"/>
<organism evidence="2 3">
    <name type="scientific">Aquabacterium commune</name>
    <dbReference type="NCBI Taxonomy" id="70586"/>
    <lineage>
        <taxon>Bacteria</taxon>
        <taxon>Pseudomonadati</taxon>
        <taxon>Pseudomonadota</taxon>
        <taxon>Betaproteobacteria</taxon>
        <taxon>Burkholderiales</taxon>
        <taxon>Aquabacterium</taxon>
    </lineage>
</organism>
<dbReference type="OrthoDB" id="9922196at2"/>
<gene>
    <name evidence="2" type="ORF">EV672_103252</name>
</gene>
<evidence type="ECO:0000256" key="1">
    <source>
        <dbReference type="SAM" id="Phobius"/>
    </source>
</evidence>
<name>A0A4R6REE7_9BURK</name>
<keyword evidence="1" id="KW-0812">Transmembrane</keyword>
<dbReference type="AlphaFoldDB" id="A0A4R6REE7"/>
<sequence length="175" mass="19174">MSSTSARPPVQQPTQQALRAAFLAPAMRTAQWQLPTGASAVPLVRRAAQVLMGLSALMAWVWGLAAMASVWPLAFAVGWTWHVARLWRAWGRPPRTLLLSWQSQPLGAWQVAEWGECPVHVRTAWDGQAAFLLHLRAADGAGQAWLWVRDDGGRDIHRLRTLLGVPPATPEAPVA</sequence>
<dbReference type="Proteomes" id="UP000294593">
    <property type="component" value="Unassembled WGS sequence"/>
</dbReference>
<evidence type="ECO:0000313" key="3">
    <source>
        <dbReference type="Proteomes" id="UP000294593"/>
    </source>
</evidence>
<feature type="transmembrane region" description="Helical" evidence="1">
    <location>
        <begin position="59"/>
        <end position="81"/>
    </location>
</feature>
<keyword evidence="3" id="KW-1185">Reference proteome</keyword>
<accession>A0A4R6REE7</accession>
<evidence type="ECO:0000313" key="2">
    <source>
        <dbReference type="EMBL" id="TDP84681.1"/>
    </source>
</evidence>
<comment type="caution">
    <text evidence="2">The sequence shown here is derived from an EMBL/GenBank/DDBJ whole genome shotgun (WGS) entry which is preliminary data.</text>
</comment>
<keyword evidence="1" id="KW-1133">Transmembrane helix</keyword>
<dbReference type="RefSeq" id="WP_133607862.1">
    <property type="nucleotide sequence ID" value="NZ_SNXW01000003.1"/>
</dbReference>
<keyword evidence="1" id="KW-0472">Membrane</keyword>
<dbReference type="EMBL" id="SNXW01000003">
    <property type="protein sequence ID" value="TDP84681.1"/>
    <property type="molecule type" value="Genomic_DNA"/>
</dbReference>
<protein>
    <submittedName>
        <fullName evidence="2">Uncharacterized protein</fullName>
    </submittedName>
</protein>
<reference evidence="2 3" key="1">
    <citation type="submission" date="2019-03" db="EMBL/GenBank/DDBJ databases">
        <title>Genomic Encyclopedia of Type Strains, Phase IV (KMG-IV): sequencing the most valuable type-strain genomes for metagenomic binning, comparative biology and taxonomic classification.</title>
        <authorList>
            <person name="Goeker M."/>
        </authorList>
    </citation>
    <scope>NUCLEOTIDE SEQUENCE [LARGE SCALE GENOMIC DNA]</scope>
    <source>
        <strain evidence="2 3">DSM 11901</strain>
    </source>
</reference>